<evidence type="ECO:0000256" key="1">
    <source>
        <dbReference type="ARBA" id="ARBA00007430"/>
    </source>
</evidence>
<dbReference type="CDD" id="cd05237">
    <property type="entry name" value="UDP_invert_4-6DH_SDR_e"/>
    <property type="match status" value="1"/>
</dbReference>
<sequence length="508" mass="56946">MTKLGRIAALIINDAMLIAGSVFAAYLLRFDFQIVDRYFNVLPYVIPIYIVLMLISFYSFKIYKRIWQYASVGDLISIFKGAILGSVFFYTIHQFIVHYFYAHIVVPRSIYLLSTILIFMSVGASRFLWRIFRDNYMKIQPHHRKALIVGAGEAGVLVVRELKHNKADLYPIAFIDDDPHKQKSELMGVPIVGTRHNIPQVVRKYGIQDIIIALPSSSRTEILDIINICKETNTQIKIIPRVNDLIHGKFTINMIRDVSVEDLLGREPVQVDMEEIAGYLRGKVVLVTGAGGSIGSEICRQVANVQPKRLILLGHGENSIYQIEMELKKDYPKLALFPIIADVQDKPRLEEVFITHKPEVVFHAAAHKHVPLMEQNPIEAIKNNILGTKIVAECADEHGTKKFVLVSTDKAVNPTSVMGATKRVAEMVIQHLNAQSQTSFAAVRFGNVLGSRGSVIPLFKRQIAQGGPVTVTHPEMIRYFMTIPEAVQLVIQAGALTKGGGNLYIRHG</sequence>
<keyword evidence="5" id="KW-1185">Reference proteome</keyword>
<dbReference type="InterPro" id="IPR051203">
    <property type="entry name" value="Polysaccharide_Synthase-Rel"/>
</dbReference>
<feature type="transmembrane region" description="Helical" evidence="2">
    <location>
        <begin position="41"/>
        <end position="60"/>
    </location>
</feature>
<dbReference type="Proteomes" id="UP000677918">
    <property type="component" value="Unassembled WGS sequence"/>
</dbReference>
<organism evidence="4 5">
    <name type="scientific">Xylanibacillus composti</name>
    <dbReference type="NCBI Taxonomy" id="1572762"/>
    <lineage>
        <taxon>Bacteria</taxon>
        <taxon>Bacillati</taxon>
        <taxon>Bacillota</taxon>
        <taxon>Bacilli</taxon>
        <taxon>Bacillales</taxon>
        <taxon>Paenibacillaceae</taxon>
        <taxon>Xylanibacillus</taxon>
    </lineage>
</organism>
<accession>A0A8J4H796</accession>
<evidence type="ECO:0000259" key="3">
    <source>
        <dbReference type="Pfam" id="PF02719"/>
    </source>
</evidence>
<dbReference type="Pfam" id="PF02719">
    <property type="entry name" value="Polysacc_synt_2"/>
    <property type="match status" value="1"/>
</dbReference>
<dbReference type="PANTHER" id="PTHR43318">
    <property type="entry name" value="UDP-N-ACETYLGLUCOSAMINE 4,6-DEHYDRATASE"/>
    <property type="match status" value="1"/>
</dbReference>
<evidence type="ECO:0000256" key="2">
    <source>
        <dbReference type="SAM" id="Phobius"/>
    </source>
</evidence>
<dbReference type="SUPFAM" id="SSF53335">
    <property type="entry name" value="S-adenosyl-L-methionine-dependent methyltransferases"/>
    <property type="match status" value="1"/>
</dbReference>
<keyword evidence="2" id="KW-1133">Transmembrane helix</keyword>
<dbReference type="InterPro" id="IPR036291">
    <property type="entry name" value="NAD(P)-bd_dom_sf"/>
</dbReference>
<dbReference type="Pfam" id="PF13727">
    <property type="entry name" value="CoA_binding_3"/>
    <property type="match status" value="1"/>
</dbReference>
<dbReference type="InterPro" id="IPR029063">
    <property type="entry name" value="SAM-dependent_MTases_sf"/>
</dbReference>
<keyword evidence="2" id="KW-0472">Membrane</keyword>
<feature type="transmembrane region" description="Helical" evidence="2">
    <location>
        <begin position="81"/>
        <end position="104"/>
    </location>
</feature>
<feature type="transmembrane region" description="Helical" evidence="2">
    <location>
        <begin position="7"/>
        <end position="29"/>
    </location>
</feature>
<comment type="similarity">
    <text evidence="1">Belongs to the polysaccharide synthase family.</text>
</comment>
<keyword evidence="2" id="KW-0812">Transmembrane</keyword>
<dbReference type="AlphaFoldDB" id="A0A8J4H796"/>
<feature type="transmembrane region" description="Helical" evidence="2">
    <location>
        <begin position="110"/>
        <end position="129"/>
    </location>
</feature>
<dbReference type="SUPFAM" id="SSF51735">
    <property type="entry name" value="NAD(P)-binding Rossmann-fold domains"/>
    <property type="match status" value="1"/>
</dbReference>
<dbReference type="InterPro" id="IPR003869">
    <property type="entry name" value="Polysac_CapD-like"/>
</dbReference>
<comment type="caution">
    <text evidence="4">The sequence shown here is derived from an EMBL/GenBank/DDBJ whole genome shotgun (WGS) entry which is preliminary data.</text>
</comment>
<evidence type="ECO:0000313" key="4">
    <source>
        <dbReference type="EMBL" id="GIQ71261.1"/>
    </source>
</evidence>
<proteinExistence type="inferred from homology"/>
<feature type="domain" description="Polysaccharide biosynthesis protein CapD-like" evidence="3">
    <location>
        <begin position="285"/>
        <end position="501"/>
    </location>
</feature>
<dbReference type="EMBL" id="BOVK01000075">
    <property type="protein sequence ID" value="GIQ71261.1"/>
    <property type="molecule type" value="Genomic_DNA"/>
</dbReference>
<dbReference type="PANTHER" id="PTHR43318:SF1">
    <property type="entry name" value="POLYSACCHARIDE BIOSYNTHESIS PROTEIN EPSC-RELATED"/>
    <property type="match status" value="1"/>
</dbReference>
<dbReference type="Gene3D" id="3.40.50.720">
    <property type="entry name" value="NAD(P)-binding Rossmann-like Domain"/>
    <property type="match status" value="2"/>
</dbReference>
<name>A0A8J4H796_9BACL</name>
<reference evidence="4" key="1">
    <citation type="submission" date="2021-04" db="EMBL/GenBank/DDBJ databases">
        <title>Draft genome sequence of Xylanibacillus composti strain K13.</title>
        <authorList>
            <person name="Uke A."/>
            <person name="Chhe C."/>
            <person name="Baramee S."/>
            <person name="Kosugi A."/>
        </authorList>
    </citation>
    <scope>NUCLEOTIDE SEQUENCE</scope>
    <source>
        <strain evidence="4">K13</strain>
    </source>
</reference>
<evidence type="ECO:0000313" key="5">
    <source>
        <dbReference type="Proteomes" id="UP000677918"/>
    </source>
</evidence>
<protein>
    <submittedName>
        <fullName evidence="4">UDP-N-acetylglucosamine 4,6-dehydratase</fullName>
    </submittedName>
</protein>
<gene>
    <name evidence="4" type="ORF">XYCOK13_40850</name>
</gene>